<sequence length="45" mass="5271">SVQLKVEAENFEHQEQAIVDHFANALGRLILFYESKKETMQDLHI</sequence>
<evidence type="ECO:0000313" key="1">
    <source>
        <dbReference type="EMBL" id="CAF4834786.1"/>
    </source>
</evidence>
<comment type="caution">
    <text evidence="1">The sequence shown here is derived from an EMBL/GenBank/DDBJ whole genome shotgun (WGS) entry which is preliminary data.</text>
</comment>
<protein>
    <submittedName>
        <fullName evidence="1">Uncharacterized protein</fullName>
    </submittedName>
</protein>
<accession>A0A8S3BK75</accession>
<dbReference type="Proteomes" id="UP000676336">
    <property type="component" value="Unassembled WGS sequence"/>
</dbReference>
<reference evidence="1" key="1">
    <citation type="submission" date="2021-02" db="EMBL/GenBank/DDBJ databases">
        <authorList>
            <person name="Nowell W R."/>
        </authorList>
    </citation>
    <scope>NUCLEOTIDE SEQUENCE</scope>
</reference>
<name>A0A8S3BK75_9BILA</name>
<feature type="non-terminal residue" evidence="1">
    <location>
        <position position="1"/>
    </location>
</feature>
<evidence type="ECO:0000313" key="2">
    <source>
        <dbReference type="Proteomes" id="UP000676336"/>
    </source>
</evidence>
<organism evidence="1 2">
    <name type="scientific">Rotaria magnacalcarata</name>
    <dbReference type="NCBI Taxonomy" id="392030"/>
    <lineage>
        <taxon>Eukaryota</taxon>
        <taxon>Metazoa</taxon>
        <taxon>Spiralia</taxon>
        <taxon>Gnathifera</taxon>
        <taxon>Rotifera</taxon>
        <taxon>Eurotatoria</taxon>
        <taxon>Bdelloidea</taxon>
        <taxon>Philodinida</taxon>
        <taxon>Philodinidae</taxon>
        <taxon>Rotaria</taxon>
    </lineage>
</organism>
<dbReference type="AlphaFoldDB" id="A0A8S3BK75"/>
<proteinExistence type="predicted"/>
<dbReference type="EMBL" id="CAJOBI010156837">
    <property type="protein sequence ID" value="CAF4834786.1"/>
    <property type="molecule type" value="Genomic_DNA"/>
</dbReference>
<gene>
    <name evidence="1" type="ORF">SMN809_LOCUS48655</name>
</gene>